<gene>
    <name evidence="7" type="ORF">FCE95_06410</name>
</gene>
<keyword evidence="2 4" id="KW-0472">Membrane</keyword>
<dbReference type="SUPFAM" id="SSF103088">
    <property type="entry name" value="OmpA-like"/>
    <property type="match status" value="1"/>
</dbReference>
<dbReference type="PANTHER" id="PTHR30329">
    <property type="entry name" value="STATOR ELEMENT OF FLAGELLAR MOTOR COMPLEX"/>
    <property type="match status" value="1"/>
</dbReference>
<name>A0A4U5K4B9_9GAMM</name>
<feature type="domain" description="OmpA-like" evidence="6">
    <location>
        <begin position="48"/>
        <end position="170"/>
    </location>
</feature>
<feature type="chain" id="PRO_5020355463" evidence="5">
    <location>
        <begin position="20"/>
        <end position="170"/>
    </location>
</feature>
<dbReference type="AlphaFoldDB" id="A0A4U5K4B9"/>
<evidence type="ECO:0000313" key="7">
    <source>
        <dbReference type="EMBL" id="TKR33899.1"/>
    </source>
</evidence>
<dbReference type="InterPro" id="IPR006664">
    <property type="entry name" value="OMP_bac"/>
</dbReference>
<feature type="signal peptide" evidence="5">
    <location>
        <begin position="1"/>
        <end position="19"/>
    </location>
</feature>
<evidence type="ECO:0000313" key="8">
    <source>
        <dbReference type="Proteomes" id="UP000308707"/>
    </source>
</evidence>
<dbReference type="GO" id="GO:0009279">
    <property type="term" value="C:cell outer membrane"/>
    <property type="evidence" value="ECO:0007669"/>
    <property type="project" value="UniProtKB-SubCell"/>
</dbReference>
<reference evidence="7 8" key="1">
    <citation type="submission" date="2019-04" db="EMBL/GenBank/DDBJ databases">
        <title>Reference strain of H23.</title>
        <authorList>
            <person name="Luo X."/>
        </authorList>
    </citation>
    <scope>NUCLEOTIDE SEQUENCE [LARGE SCALE GENOMIC DNA]</scope>
    <source>
        <strain evidence="7 8">H23</strain>
    </source>
</reference>
<keyword evidence="8" id="KW-1185">Reference proteome</keyword>
<accession>A0A4U5K4B9</accession>
<dbReference type="PROSITE" id="PS51123">
    <property type="entry name" value="OMPA_2"/>
    <property type="match status" value="1"/>
</dbReference>
<dbReference type="InterPro" id="IPR036737">
    <property type="entry name" value="OmpA-like_sf"/>
</dbReference>
<dbReference type="EMBL" id="SZUA01000001">
    <property type="protein sequence ID" value="TKR33899.1"/>
    <property type="molecule type" value="Genomic_DNA"/>
</dbReference>
<keyword evidence="3" id="KW-0998">Cell outer membrane</keyword>
<keyword evidence="5" id="KW-0732">Signal</keyword>
<evidence type="ECO:0000256" key="1">
    <source>
        <dbReference type="ARBA" id="ARBA00004442"/>
    </source>
</evidence>
<evidence type="ECO:0000259" key="6">
    <source>
        <dbReference type="PROSITE" id="PS51123"/>
    </source>
</evidence>
<organism evidence="7 8">
    <name type="scientific">Luteimonas gilva</name>
    <dbReference type="NCBI Taxonomy" id="2572684"/>
    <lineage>
        <taxon>Bacteria</taxon>
        <taxon>Pseudomonadati</taxon>
        <taxon>Pseudomonadota</taxon>
        <taxon>Gammaproteobacteria</taxon>
        <taxon>Lysobacterales</taxon>
        <taxon>Lysobacteraceae</taxon>
        <taxon>Luteimonas</taxon>
    </lineage>
</organism>
<dbReference type="OrthoDB" id="9782229at2"/>
<dbReference type="Gene3D" id="3.30.1330.60">
    <property type="entry name" value="OmpA-like domain"/>
    <property type="match status" value="1"/>
</dbReference>
<dbReference type="CDD" id="cd07185">
    <property type="entry name" value="OmpA_C-like"/>
    <property type="match status" value="1"/>
</dbReference>
<comment type="subcellular location">
    <subcellularLocation>
        <location evidence="1">Cell outer membrane</location>
    </subcellularLocation>
</comment>
<sequence length="170" mass="19232">MKCTAFAVFLILIATYAHAAKRVMDEDGRCAPYQPAAYIPESKDGEPVIVLDIGAWPPGMTFRFDQVDLTPYTKRTLDEAVKSLNEYPDLRVEVSGHTDSIGTRRYNQDLSVRRAAVAYKYLIDHGIKPSRLTWAGYGETRFIAPNTTEDGKDYPDGRCRNRRIELNVLN</sequence>
<evidence type="ECO:0000256" key="3">
    <source>
        <dbReference type="ARBA" id="ARBA00023237"/>
    </source>
</evidence>
<evidence type="ECO:0000256" key="5">
    <source>
        <dbReference type="SAM" id="SignalP"/>
    </source>
</evidence>
<dbReference type="PANTHER" id="PTHR30329:SF21">
    <property type="entry name" value="LIPOPROTEIN YIAD-RELATED"/>
    <property type="match status" value="1"/>
</dbReference>
<dbReference type="Pfam" id="PF00691">
    <property type="entry name" value="OmpA"/>
    <property type="match status" value="1"/>
</dbReference>
<evidence type="ECO:0000256" key="4">
    <source>
        <dbReference type="PROSITE-ProRule" id="PRU00473"/>
    </source>
</evidence>
<dbReference type="Proteomes" id="UP000308707">
    <property type="component" value="Unassembled WGS sequence"/>
</dbReference>
<proteinExistence type="predicted"/>
<evidence type="ECO:0000256" key="2">
    <source>
        <dbReference type="ARBA" id="ARBA00023136"/>
    </source>
</evidence>
<dbReference type="PRINTS" id="PR01021">
    <property type="entry name" value="OMPADOMAIN"/>
</dbReference>
<dbReference type="InterPro" id="IPR050330">
    <property type="entry name" value="Bact_OuterMem_StrucFunc"/>
</dbReference>
<dbReference type="RefSeq" id="WP_137266104.1">
    <property type="nucleotide sequence ID" value="NZ_SZUA01000001.1"/>
</dbReference>
<comment type="caution">
    <text evidence="7">The sequence shown here is derived from an EMBL/GenBank/DDBJ whole genome shotgun (WGS) entry which is preliminary data.</text>
</comment>
<dbReference type="InterPro" id="IPR006665">
    <property type="entry name" value="OmpA-like"/>
</dbReference>
<protein>
    <submittedName>
        <fullName evidence="7">OmpA family protein</fullName>
    </submittedName>
</protein>